<dbReference type="InterPro" id="IPR002397">
    <property type="entry name" value="Cyt_P450_B"/>
</dbReference>
<evidence type="ECO:0000256" key="4">
    <source>
        <dbReference type="ARBA" id="ARBA00023002"/>
    </source>
</evidence>
<dbReference type="Gene3D" id="1.10.630.10">
    <property type="entry name" value="Cytochrome P450"/>
    <property type="match status" value="1"/>
</dbReference>
<evidence type="ECO:0000313" key="9">
    <source>
        <dbReference type="Proteomes" id="UP000431401"/>
    </source>
</evidence>
<dbReference type="EMBL" id="WEGI01000011">
    <property type="protein sequence ID" value="MQY29507.1"/>
    <property type="molecule type" value="Genomic_DNA"/>
</dbReference>
<accession>A0A7K0DVH8</accession>
<dbReference type="SUPFAM" id="SSF48264">
    <property type="entry name" value="Cytochrome P450"/>
    <property type="match status" value="1"/>
</dbReference>
<dbReference type="EC" id="1.14.15.35" evidence="8"/>
<evidence type="ECO:0000256" key="2">
    <source>
        <dbReference type="ARBA" id="ARBA00022617"/>
    </source>
</evidence>
<dbReference type="InterPro" id="IPR017972">
    <property type="entry name" value="Cyt_P450_CS"/>
</dbReference>
<evidence type="ECO:0000256" key="7">
    <source>
        <dbReference type="RuleBase" id="RU000461"/>
    </source>
</evidence>
<name>A0A7K0DVH8_9NOCA</name>
<dbReference type="Proteomes" id="UP000431401">
    <property type="component" value="Unassembled WGS sequence"/>
</dbReference>
<dbReference type="PANTHER" id="PTHR46696:SF1">
    <property type="entry name" value="CYTOCHROME P450 YJIB-RELATED"/>
    <property type="match status" value="1"/>
</dbReference>
<dbReference type="OrthoDB" id="502624at2"/>
<evidence type="ECO:0000256" key="5">
    <source>
        <dbReference type="ARBA" id="ARBA00023004"/>
    </source>
</evidence>
<evidence type="ECO:0000313" key="8">
    <source>
        <dbReference type="EMBL" id="MQY29507.1"/>
    </source>
</evidence>
<dbReference type="InterPro" id="IPR001128">
    <property type="entry name" value="Cyt_P450"/>
</dbReference>
<dbReference type="PROSITE" id="PS00086">
    <property type="entry name" value="CYTOCHROME_P450"/>
    <property type="match status" value="1"/>
</dbReference>
<protein>
    <submittedName>
        <fullName evidence="8">6-deoxyerythronolide B hydroxylase</fullName>
        <ecNumber evidence="8">1.14.15.35</ecNumber>
    </submittedName>
</protein>
<dbReference type="PRINTS" id="PR00359">
    <property type="entry name" value="BP450"/>
</dbReference>
<sequence>MSSTTPDRMLETRAPVVEFAATNALLDLFTPSGWVDPHRSYAALREHSPVYPISSRSVLVTGYEACSEVLLDPRRFHVPDKDYADRALAGWRDHPAVVALYNILLYQNPPDNLRARRLLLRMFTGANVVALRSLFERHAAAGADLEPREQDGIADATHSFTTIPNAVIAELCGIPPSDIPFVFSLLDSAGFAYNPHNPPDPGLAAANTKAEQLDAYIRNRMLPGQRHGGGGIVAELARDWPAEDEDGLAGTIAFLFAAGAVTTVSLLGAGIAALCEQPGLLPRLRTDDALLASFVQEIVRYDPPVQLGTRFAVADTTLNGMRIPQDTTVLVCYGALGRDPAHFPEPDTFRADRFRTGGVDPRRILSFSTGTHRCVGAAFALTVAEAAFRALAQRYDSVRLAAPPQRENSSVVRTFTRLEVVAEPRRK</sequence>
<keyword evidence="5 7" id="KW-0408">Iron</keyword>
<evidence type="ECO:0000256" key="1">
    <source>
        <dbReference type="ARBA" id="ARBA00010617"/>
    </source>
</evidence>
<keyword evidence="2 7" id="KW-0349">Heme</keyword>
<dbReference type="GO" id="GO:0020037">
    <property type="term" value="F:heme binding"/>
    <property type="evidence" value="ECO:0007669"/>
    <property type="project" value="InterPro"/>
</dbReference>
<dbReference type="RefSeq" id="WP_153346417.1">
    <property type="nucleotide sequence ID" value="NZ_WEGI01000011.1"/>
</dbReference>
<proteinExistence type="inferred from homology"/>
<organism evidence="8 9">
    <name type="scientific">Nocardia aurantia</name>
    <dbReference type="NCBI Taxonomy" id="2585199"/>
    <lineage>
        <taxon>Bacteria</taxon>
        <taxon>Bacillati</taxon>
        <taxon>Actinomycetota</taxon>
        <taxon>Actinomycetes</taxon>
        <taxon>Mycobacteriales</taxon>
        <taxon>Nocardiaceae</taxon>
        <taxon>Nocardia</taxon>
    </lineage>
</organism>
<evidence type="ECO:0000256" key="3">
    <source>
        <dbReference type="ARBA" id="ARBA00022723"/>
    </source>
</evidence>
<keyword evidence="6 7" id="KW-0503">Monooxygenase</keyword>
<comment type="caution">
    <text evidence="8">The sequence shown here is derived from an EMBL/GenBank/DDBJ whole genome shotgun (WGS) entry which is preliminary data.</text>
</comment>
<dbReference type="InterPro" id="IPR036396">
    <property type="entry name" value="Cyt_P450_sf"/>
</dbReference>
<keyword evidence="9" id="KW-1185">Reference proteome</keyword>
<comment type="similarity">
    <text evidence="1 7">Belongs to the cytochrome P450 family.</text>
</comment>
<keyword evidence="3 7" id="KW-0479">Metal-binding</keyword>
<dbReference type="GO" id="GO:0005506">
    <property type="term" value="F:iron ion binding"/>
    <property type="evidence" value="ECO:0007669"/>
    <property type="project" value="InterPro"/>
</dbReference>
<gene>
    <name evidence="8" type="primary">eryF</name>
    <name evidence="8" type="ORF">NRB56_50970</name>
</gene>
<reference evidence="8 9" key="1">
    <citation type="submission" date="2019-10" db="EMBL/GenBank/DDBJ databases">
        <title>Nocardia macrotermitis sp. nov. and Nocardia aurantia sp. nov., isolated from the gut of fungus growing-termite Macrotermes natalensis.</title>
        <authorList>
            <person name="Benndorf R."/>
            <person name="Schwitalla J."/>
            <person name="Martin K."/>
            <person name="De Beer W."/>
            <person name="Kaster A.-K."/>
            <person name="Vollmers J."/>
            <person name="Poulsen M."/>
            <person name="Beemelmanns C."/>
        </authorList>
    </citation>
    <scope>NUCLEOTIDE SEQUENCE [LARGE SCALE GENOMIC DNA]</scope>
    <source>
        <strain evidence="8 9">RB56</strain>
    </source>
</reference>
<dbReference type="GO" id="GO:0016705">
    <property type="term" value="F:oxidoreductase activity, acting on paired donors, with incorporation or reduction of molecular oxygen"/>
    <property type="evidence" value="ECO:0007669"/>
    <property type="project" value="InterPro"/>
</dbReference>
<dbReference type="Pfam" id="PF00067">
    <property type="entry name" value="p450"/>
    <property type="match status" value="1"/>
</dbReference>
<evidence type="ECO:0000256" key="6">
    <source>
        <dbReference type="ARBA" id="ARBA00023033"/>
    </source>
</evidence>
<dbReference type="AlphaFoldDB" id="A0A7K0DVH8"/>
<dbReference type="PANTHER" id="PTHR46696">
    <property type="entry name" value="P450, PUTATIVE (EUROFUNG)-RELATED"/>
    <property type="match status" value="1"/>
</dbReference>
<keyword evidence="4 7" id="KW-0560">Oxidoreductase</keyword>
<dbReference type="GO" id="GO:0004497">
    <property type="term" value="F:monooxygenase activity"/>
    <property type="evidence" value="ECO:0007669"/>
    <property type="project" value="UniProtKB-KW"/>
</dbReference>